<dbReference type="InterPro" id="IPR008966">
    <property type="entry name" value="Adhesion_dom_sf"/>
</dbReference>
<dbReference type="AlphaFoldDB" id="A0A0R1RXC1"/>
<dbReference type="Gene3D" id="2.60.40.740">
    <property type="match status" value="1"/>
</dbReference>
<protein>
    <submittedName>
        <fullName evidence="10">Uncharacterized protein</fullName>
    </submittedName>
</protein>
<dbReference type="SUPFAM" id="SSF49478">
    <property type="entry name" value="Cna protein B-type domain"/>
    <property type="match status" value="1"/>
</dbReference>
<evidence type="ECO:0000313" key="11">
    <source>
        <dbReference type="Proteomes" id="UP000051264"/>
    </source>
</evidence>
<dbReference type="RefSeq" id="WP_025083750.1">
    <property type="nucleotide sequence ID" value="NZ_AZEX01000013.1"/>
</dbReference>
<dbReference type="Pfam" id="PF17802">
    <property type="entry name" value="SpaA"/>
    <property type="match status" value="1"/>
</dbReference>
<accession>A0A0R1RXC1</accession>
<name>A0A0R1RXC1_9LACO</name>
<dbReference type="InterPro" id="IPR041033">
    <property type="entry name" value="SpaA_PFL_dom_1"/>
</dbReference>
<dbReference type="InterPro" id="IPR008456">
    <property type="entry name" value="Collagen-bd_dom"/>
</dbReference>
<evidence type="ECO:0000256" key="2">
    <source>
        <dbReference type="ARBA" id="ARBA00007257"/>
    </source>
</evidence>
<evidence type="ECO:0000256" key="1">
    <source>
        <dbReference type="ARBA" id="ARBA00004168"/>
    </source>
</evidence>
<dbReference type="GO" id="GO:0005518">
    <property type="term" value="F:collagen binding"/>
    <property type="evidence" value="ECO:0007669"/>
    <property type="project" value="InterPro"/>
</dbReference>
<feature type="domain" description="SpaA-like prealbumin fold" evidence="8">
    <location>
        <begin position="318"/>
        <end position="407"/>
    </location>
</feature>
<proteinExistence type="inferred from homology"/>
<evidence type="ECO:0000256" key="5">
    <source>
        <dbReference type="ARBA" id="ARBA00022729"/>
    </source>
</evidence>
<dbReference type="EMBL" id="AZEX01000013">
    <property type="protein sequence ID" value="KRL61679.1"/>
    <property type="molecule type" value="Genomic_DNA"/>
</dbReference>
<evidence type="ECO:0000256" key="4">
    <source>
        <dbReference type="ARBA" id="ARBA00022525"/>
    </source>
</evidence>
<evidence type="ECO:0000259" key="9">
    <source>
        <dbReference type="Pfam" id="PF17961"/>
    </source>
</evidence>
<evidence type="ECO:0000259" key="8">
    <source>
        <dbReference type="Pfam" id="PF17802"/>
    </source>
</evidence>
<dbReference type="InterPro" id="IPR041171">
    <property type="entry name" value="SDR_Ig"/>
</dbReference>
<dbReference type="Pfam" id="PF17961">
    <property type="entry name" value="Big_8"/>
    <property type="match status" value="1"/>
</dbReference>
<organism evidence="10 11">
    <name type="scientific">Latilactobacillus fuchuensis DSM 14340 = JCM 11249</name>
    <dbReference type="NCBI Taxonomy" id="1423747"/>
    <lineage>
        <taxon>Bacteria</taxon>
        <taxon>Bacillati</taxon>
        <taxon>Bacillota</taxon>
        <taxon>Bacilli</taxon>
        <taxon>Lactobacillales</taxon>
        <taxon>Lactobacillaceae</taxon>
        <taxon>Latilactobacillus</taxon>
    </lineage>
</organism>
<feature type="domain" description="SDR-like Ig" evidence="9">
    <location>
        <begin position="62"/>
        <end position="148"/>
    </location>
</feature>
<dbReference type="GO" id="GO:0007155">
    <property type="term" value="P:cell adhesion"/>
    <property type="evidence" value="ECO:0007669"/>
    <property type="project" value="InterPro"/>
</dbReference>
<evidence type="ECO:0000259" key="7">
    <source>
        <dbReference type="Pfam" id="PF05737"/>
    </source>
</evidence>
<dbReference type="eggNOG" id="COG4932">
    <property type="taxonomic scope" value="Bacteria"/>
</dbReference>
<comment type="subcellular location">
    <subcellularLocation>
        <location evidence="1">Secreted</location>
        <location evidence="1">Cell wall</location>
        <topology evidence="1">Peptidoglycan-anchor</topology>
    </subcellularLocation>
</comment>
<dbReference type="Proteomes" id="UP000051264">
    <property type="component" value="Unassembled WGS sequence"/>
</dbReference>
<dbReference type="PANTHER" id="PTHR36108:SF13">
    <property type="entry name" value="COLOSSIN-B-RELATED"/>
    <property type="match status" value="1"/>
</dbReference>
<dbReference type="Gene3D" id="2.60.40.10">
    <property type="entry name" value="Immunoglobulins"/>
    <property type="match status" value="1"/>
</dbReference>
<keyword evidence="3" id="KW-0134">Cell wall</keyword>
<gene>
    <name evidence="10" type="ORF">FC69_GL000532</name>
</gene>
<evidence type="ECO:0000256" key="6">
    <source>
        <dbReference type="ARBA" id="ARBA00023088"/>
    </source>
</evidence>
<dbReference type="InterPro" id="IPR013783">
    <property type="entry name" value="Ig-like_fold"/>
</dbReference>
<dbReference type="InterPro" id="IPR011252">
    <property type="entry name" value="Fibrogen-bd_dom1"/>
</dbReference>
<keyword evidence="6" id="KW-0572">Peptidoglycan-anchor</keyword>
<dbReference type="PANTHER" id="PTHR36108">
    <property type="entry name" value="COLOSSIN-B-RELATED"/>
    <property type="match status" value="1"/>
</dbReference>
<comment type="caution">
    <text evidence="10">The sequence shown here is derived from an EMBL/GenBank/DDBJ whole genome shotgun (WGS) entry which is preliminary data.</text>
</comment>
<sequence length="444" mass="48202">MKKKRQLISTKILYLCMGLIMLMGFKMGTVSAATVGNMTGLDANSAVITDTNDNVMSHTATLSKWEAFKVTYQWQMADNVDLHAGDTSTVTLPNNVVTSENYQFDLYDIQSHAVIGQFKIAAGSQTGTITFNDYLVTHNLNRHGALTLMTVGKDDDKNIMNDWLLNKIGWISDDTLVNDHPNLITWNVAFNAASKTMDKVVINDTLGANQKYVAGSLVAKTGQFDANGDFIADGGTVTPTTISEVNGQLVFTFDHIEKAVNVTYQSQITGLNADQKWTNKADISADINGSNQTASVEAEVAWGGSGNGTGDQKPAIKGQVTLIKKDADCGQLLAGAVFSLYRSNGQLVQANLTTNRNGVVTVCDLDAGDYYFVETKAPTGYTLNRNHFNFSITADQQTPTVTVTDKKCDTDDHHGCHHHHDDCHHGEHHNGCHHGSHHGGHHGC</sequence>
<keyword evidence="4" id="KW-0964">Secreted</keyword>
<comment type="similarity">
    <text evidence="2">Belongs to the serine-aspartate repeat-containing protein (SDr) family.</text>
</comment>
<keyword evidence="5" id="KW-0732">Signal</keyword>
<dbReference type="PATRIC" id="fig|1423747.3.peg.542"/>
<reference evidence="10 11" key="1">
    <citation type="journal article" date="2015" name="Genome Announc.">
        <title>Expanding the biotechnology potential of lactobacilli through comparative genomics of 213 strains and associated genera.</title>
        <authorList>
            <person name="Sun Z."/>
            <person name="Harris H.M."/>
            <person name="McCann A."/>
            <person name="Guo C."/>
            <person name="Argimon S."/>
            <person name="Zhang W."/>
            <person name="Yang X."/>
            <person name="Jeffery I.B."/>
            <person name="Cooney J.C."/>
            <person name="Kagawa T.F."/>
            <person name="Liu W."/>
            <person name="Song Y."/>
            <person name="Salvetti E."/>
            <person name="Wrobel A."/>
            <person name="Rasinkangas P."/>
            <person name="Parkhill J."/>
            <person name="Rea M.C."/>
            <person name="O'Sullivan O."/>
            <person name="Ritari J."/>
            <person name="Douillard F.P."/>
            <person name="Paul Ross R."/>
            <person name="Yang R."/>
            <person name="Briner A.E."/>
            <person name="Felis G.E."/>
            <person name="de Vos W.M."/>
            <person name="Barrangou R."/>
            <person name="Klaenhammer T.R."/>
            <person name="Caufield P.W."/>
            <person name="Cui Y."/>
            <person name="Zhang H."/>
            <person name="O'Toole P.W."/>
        </authorList>
    </citation>
    <scope>NUCLEOTIDE SEQUENCE [LARGE SCALE GENOMIC DNA]</scope>
    <source>
        <strain evidence="10 11">DSM 14340</strain>
    </source>
</reference>
<evidence type="ECO:0000256" key="3">
    <source>
        <dbReference type="ARBA" id="ARBA00022512"/>
    </source>
</evidence>
<dbReference type="SUPFAM" id="SSF49401">
    <property type="entry name" value="Bacterial adhesins"/>
    <property type="match status" value="2"/>
</dbReference>
<dbReference type="Gene3D" id="2.60.40.1280">
    <property type="match status" value="1"/>
</dbReference>
<dbReference type="STRING" id="1423747.FC69_GL000532"/>
<evidence type="ECO:0000313" key="10">
    <source>
        <dbReference type="EMBL" id="KRL61679.1"/>
    </source>
</evidence>
<dbReference type="Pfam" id="PF05737">
    <property type="entry name" value="Collagen_bind"/>
    <property type="match status" value="1"/>
</dbReference>
<feature type="domain" description="Collagen binding" evidence="7">
    <location>
        <begin position="178"/>
        <end position="286"/>
    </location>
</feature>
<dbReference type="OrthoDB" id="2216808at2"/>